<dbReference type="Proteomes" id="UP000596248">
    <property type="component" value="Chromosome"/>
</dbReference>
<keyword evidence="3" id="KW-1185">Reference proteome</keyword>
<name>A0ABX7FJX8_BRECH</name>
<evidence type="ECO:0000313" key="3">
    <source>
        <dbReference type="Proteomes" id="UP000596248"/>
    </source>
</evidence>
<dbReference type="EMBL" id="CP069127">
    <property type="protein sequence ID" value="QRG66529.1"/>
    <property type="molecule type" value="Genomic_DNA"/>
</dbReference>
<keyword evidence="2" id="KW-0223">Dioxygenase</keyword>
<evidence type="ECO:0000313" key="2">
    <source>
        <dbReference type="EMBL" id="QRG66529.1"/>
    </source>
</evidence>
<feature type="domain" description="VOC" evidence="1">
    <location>
        <begin position="4"/>
        <end position="125"/>
    </location>
</feature>
<dbReference type="RefSeq" id="WP_203353595.1">
    <property type="nucleotide sequence ID" value="NZ_CP069127.1"/>
</dbReference>
<keyword evidence="2" id="KW-0560">Oxidoreductase</keyword>
<dbReference type="InterPro" id="IPR037523">
    <property type="entry name" value="VOC_core"/>
</dbReference>
<dbReference type="Pfam" id="PF00903">
    <property type="entry name" value="Glyoxalase"/>
    <property type="match status" value="1"/>
</dbReference>
<evidence type="ECO:0000259" key="1">
    <source>
        <dbReference type="PROSITE" id="PS51819"/>
    </source>
</evidence>
<dbReference type="Gene3D" id="3.30.720.120">
    <property type="match status" value="1"/>
</dbReference>
<accession>A0ABX7FJX8</accession>
<protein>
    <submittedName>
        <fullName evidence="2">Glyoxalase/bleomycin resistance/extradiol dioxygenase family protein</fullName>
    </submittedName>
</protein>
<dbReference type="PROSITE" id="PS51819">
    <property type="entry name" value="VOC"/>
    <property type="match status" value="1"/>
</dbReference>
<proteinExistence type="predicted"/>
<sequence>MKISSSYPVILTQQVSDTAKFYIDSFGFVSTFESDWYVSLKNDQSGHSFELAILDAAHSTIPEGYRQPTTGLILNFEVENVDAEYNRLIVQSRLPLHLDIRDEAFGQRHFITSDPNGVLLDIITVIPPTEAFSSQYADHP</sequence>
<dbReference type="SUPFAM" id="SSF54593">
    <property type="entry name" value="Glyoxalase/Bleomycin resistance protein/Dihydroxybiphenyl dioxygenase"/>
    <property type="match status" value="1"/>
</dbReference>
<dbReference type="Gene3D" id="3.30.720.110">
    <property type="match status" value="1"/>
</dbReference>
<organism evidence="2 3">
    <name type="scientific">Brevibacillus choshinensis</name>
    <dbReference type="NCBI Taxonomy" id="54911"/>
    <lineage>
        <taxon>Bacteria</taxon>
        <taxon>Bacillati</taxon>
        <taxon>Bacillota</taxon>
        <taxon>Bacilli</taxon>
        <taxon>Bacillales</taxon>
        <taxon>Paenibacillaceae</taxon>
        <taxon>Brevibacillus</taxon>
    </lineage>
</organism>
<dbReference type="InterPro" id="IPR029068">
    <property type="entry name" value="Glyas_Bleomycin-R_OHBP_Dase"/>
</dbReference>
<dbReference type="InterPro" id="IPR004360">
    <property type="entry name" value="Glyas_Fos-R_dOase_dom"/>
</dbReference>
<gene>
    <name evidence="2" type="ORF">JNE38_23870</name>
</gene>
<reference evidence="2 3" key="1">
    <citation type="submission" date="2021-01" db="EMBL/GenBank/DDBJ databases">
        <title>Identification of strong promoters based on the transcriptome of Brevibacillus choshinensis.</title>
        <authorList>
            <person name="Yao D."/>
            <person name="Zhang K."/>
            <person name="Wu J."/>
        </authorList>
    </citation>
    <scope>NUCLEOTIDE SEQUENCE [LARGE SCALE GENOMIC DNA]</scope>
    <source>
        <strain evidence="2 3">HPD31-SP3</strain>
    </source>
</reference>
<dbReference type="GO" id="GO:0051213">
    <property type="term" value="F:dioxygenase activity"/>
    <property type="evidence" value="ECO:0007669"/>
    <property type="project" value="UniProtKB-KW"/>
</dbReference>